<evidence type="ECO:0000256" key="1">
    <source>
        <dbReference type="SAM" id="SignalP"/>
    </source>
</evidence>
<dbReference type="Proteomes" id="UP000251960">
    <property type="component" value="Chromosome 4"/>
</dbReference>
<protein>
    <submittedName>
        <fullName evidence="2">Uncharacterized protein</fullName>
    </submittedName>
</protein>
<evidence type="ECO:0000313" key="2">
    <source>
        <dbReference type="EMBL" id="PWZ27005.1"/>
    </source>
</evidence>
<keyword evidence="1" id="KW-0732">Signal</keyword>
<dbReference type="EMBL" id="NCVQ01000005">
    <property type="protein sequence ID" value="PWZ27005.1"/>
    <property type="molecule type" value="Genomic_DNA"/>
</dbReference>
<comment type="caution">
    <text evidence="2">The sequence shown here is derived from an EMBL/GenBank/DDBJ whole genome shotgun (WGS) entry which is preliminary data.</text>
</comment>
<sequence>MKSPTAKQALAAALSALLILLFFVLLCGPSSYSSSSPSLQPLQLQPSVVRVRSRRLLSTQCRDSCSTPVGGFSQAFKAPATVLFESLKTTPKSRSNPSHN</sequence>
<name>A0A3L6F1L9_MAIZE</name>
<accession>A0A3L6F1L9</accession>
<feature type="chain" id="PRO_5018303042" evidence="1">
    <location>
        <begin position="34"/>
        <end position="100"/>
    </location>
</feature>
<gene>
    <name evidence="2" type="ORF">Zm00014a_030576</name>
</gene>
<reference evidence="2" key="1">
    <citation type="journal article" date="2018" name="Nat. Genet.">
        <title>Extensive intraspecific gene order and gene structural variations between Mo17 and other maize genomes.</title>
        <authorList>
            <person name="Sun S."/>
            <person name="Zhou Y."/>
            <person name="Chen J."/>
            <person name="Shi J."/>
            <person name="Zhao H."/>
            <person name="Zhao H."/>
            <person name="Song W."/>
            <person name="Zhang M."/>
            <person name="Cui Y."/>
            <person name="Dong X."/>
            <person name="Liu H."/>
            <person name="Ma X."/>
            <person name="Jiao Y."/>
            <person name="Wang B."/>
            <person name="Wei X."/>
            <person name="Stein J.C."/>
            <person name="Glaubitz J.C."/>
            <person name="Lu F."/>
            <person name="Yu G."/>
            <person name="Liang C."/>
            <person name="Fengler K."/>
            <person name="Li B."/>
            <person name="Rafalski A."/>
            <person name="Schnable P.S."/>
            <person name="Ware D.H."/>
            <person name="Buckler E.S."/>
            <person name="Lai J."/>
        </authorList>
    </citation>
    <scope>NUCLEOTIDE SEQUENCE [LARGE SCALE GENOMIC DNA]</scope>
    <source>
        <tissue evidence="2">Seedling</tissue>
    </source>
</reference>
<dbReference type="ExpressionAtlas" id="A0A3L6F1L9">
    <property type="expression patterns" value="baseline"/>
</dbReference>
<proteinExistence type="predicted"/>
<dbReference type="AlphaFoldDB" id="A0A3L6F1L9"/>
<organism evidence="2">
    <name type="scientific">Zea mays</name>
    <name type="common">Maize</name>
    <dbReference type="NCBI Taxonomy" id="4577"/>
    <lineage>
        <taxon>Eukaryota</taxon>
        <taxon>Viridiplantae</taxon>
        <taxon>Streptophyta</taxon>
        <taxon>Embryophyta</taxon>
        <taxon>Tracheophyta</taxon>
        <taxon>Spermatophyta</taxon>
        <taxon>Magnoliopsida</taxon>
        <taxon>Liliopsida</taxon>
        <taxon>Poales</taxon>
        <taxon>Poaceae</taxon>
        <taxon>PACMAD clade</taxon>
        <taxon>Panicoideae</taxon>
        <taxon>Andropogonodae</taxon>
        <taxon>Andropogoneae</taxon>
        <taxon>Tripsacinae</taxon>
        <taxon>Zea</taxon>
    </lineage>
</organism>
<feature type="signal peptide" evidence="1">
    <location>
        <begin position="1"/>
        <end position="33"/>
    </location>
</feature>